<evidence type="ECO:0000313" key="2">
    <source>
        <dbReference type="EMBL" id="CAG8481444.1"/>
    </source>
</evidence>
<organism evidence="2 3">
    <name type="scientific">Paraglomus brasilianum</name>
    <dbReference type="NCBI Taxonomy" id="144538"/>
    <lineage>
        <taxon>Eukaryota</taxon>
        <taxon>Fungi</taxon>
        <taxon>Fungi incertae sedis</taxon>
        <taxon>Mucoromycota</taxon>
        <taxon>Glomeromycotina</taxon>
        <taxon>Glomeromycetes</taxon>
        <taxon>Paraglomerales</taxon>
        <taxon>Paraglomeraceae</taxon>
        <taxon>Paraglomus</taxon>
    </lineage>
</organism>
<dbReference type="EMBL" id="CAJVPI010000108">
    <property type="protein sequence ID" value="CAG8481444.1"/>
    <property type="molecule type" value="Genomic_DNA"/>
</dbReference>
<feature type="region of interest" description="Disordered" evidence="1">
    <location>
        <begin position="44"/>
        <end position="71"/>
    </location>
</feature>
<feature type="compositionally biased region" description="Low complexity" evidence="1">
    <location>
        <begin position="156"/>
        <end position="171"/>
    </location>
</feature>
<feature type="compositionally biased region" description="Acidic residues" evidence="1">
    <location>
        <begin position="182"/>
        <end position="193"/>
    </location>
</feature>
<accession>A0A9N8W9C1</accession>
<feature type="region of interest" description="Disordered" evidence="1">
    <location>
        <begin position="156"/>
        <end position="193"/>
    </location>
</feature>
<name>A0A9N8W9C1_9GLOM</name>
<reference evidence="2" key="1">
    <citation type="submission" date="2021-06" db="EMBL/GenBank/DDBJ databases">
        <authorList>
            <person name="Kallberg Y."/>
            <person name="Tangrot J."/>
            <person name="Rosling A."/>
        </authorList>
    </citation>
    <scope>NUCLEOTIDE SEQUENCE</scope>
    <source>
        <strain evidence="2">BR232B</strain>
    </source>
</reference>
<dbReference type="AlphaFoldDB" id="A0A9N8W9C1"/>
<protein>
    <submittedName>
        <fullName evidence="2">1768_t:CDS:1</fullName>
    </submittedName>
</protein>
<evidence type="ECO:0000256" key="1">
    <source>
        <dbReference type="SAM" id="MobiDB-lite"/>
    </source>
</evidence>
<sequence length="353" mass="38775">MTLLYSPLHSQYDRTCTEHFIASPLPRPSSASSNADRAYTDAIPRPRSAEHPSSRKNSIPGNHGGNPHWYRDVNDKGPSIIAPYPKKALCCAGLRLLSGFGSDEKLVSIKRVVERESMKLYGGVKNESEDAGSLGREKMTSEALAFAELKEIIATSSRDSSRPVSQSASPTYTTHISPPSVSDDEGSEYDDDEEAMARMSYSTSAIEIRQPHKNRNIEGNHFEALRPTVLERLSVDYSHLMFGSSPITRANNPLPLDESFSPEQRFPVSSNPKRSSFTYMHKKMSTGDLNAPYDDESLNVDKHGNIADNGATMSFSKGSRAAILLSLSEGGRRRSLSVGSVNFKAENKPRSVC</sequence>
<proteinExistence type="predicted"/>
<evidence type="ECO:0000313" key="3">
    <source>
        <dbReference type="Proteomes" id="UP000789739"/>
    </source>
</evidence>
<comment type="caution">
    <text evidence="2">The sequence shown here is derived from an EMBL/GenBank/DDBJ whole genome shotgun (WGS) entry which is preliminary data.</text>
</comment>
<keyword evidence="3" id="KW-1185">Reference proteome</keyword>
<dbReference type="OrthoDB" id="2366124at2759"/>
<dbReference type="Proteomes" id="UP000789739">
    <property type="component" value="Unassembled WGS sequence"/>
</dbReference>
<gene>
    <name evidence="2" type="ORF">PBRASI_LOCUS1603</name>
</gene>